<accession>A0A4Y2BEU8</accession>
<proteinExistence type="predicted"/>
<evidence type="ECO:0000313" key="2">
    <source>
        <dbReference type="Proteomes" id="UP000499080"/>
    </source>
</evidence>
<organism evidence="1 2">
    <name type="scientific">Araneus ventricosus</name>
    <name type="common">Orbweaver spider</name>
    <name type="synonym">Epeira ventricosa</name>
    <dbReference type="NCBI Taxonomy" id="182803"/>
    <lineage>
        <taxon>Eukaryota</taxon>
        <taxon>Metazoa</taxon>
        <taxon>Ecdysozoa</taxon>
        <taxon>Arthropoda</taxon>
        <taxon>Chelicerata</taxon>
        <taxon>Arachnida</taxon>
        <taxon>Araneae</taxon>
        <taxon>Araneomorphae</taxon>
        <taxon>Entelegynae</taxon>
        <taxon>Araneoidea</taxon>
        <taxon>Araneidae</taxon>
        <taxon>Araneus</taxon>
    </lineage>
</organism>
<name>A0A4Y2BEU8_ARAVE</name>
<protein>
    <submittedName>
        <fullName evidence="1">Uncharacterized protein</fullName>
    </submittedName>
</protein>
<dbReference type="EMBL" id="BGPR01000072">
    <property type="protein sequence ID" value="GBL90483.1"/>
    <property type="molecule type" value="Genomic_DNA"/>
</dbReference>
<comment type="caution">
    <text evidence="1">The sequence shown here is derived from an EMBL/GenBank/DDBJ whole genome shotgun (WGS) entry which is preliminary data.</text>
</comment>
<reference evidence="1 2" key="1">
    <citation type="journal article" date="2019" name="Sci. Rep.">
        <title>Orb-weaving spider Araneus ventricosus genome elucidates the spidroin gene catalogue.</title>
        <authorList>
            <person name="Kono N."/>
            <person name="Nakamura H."/>
            <person name="Ohtoshi R."/>
            <person name="Moran D.A.P."/>
            <person name="Shinohara A."/>
            <person name="Yoshida Y."/>
            <person name="Fujiwara M."/>
            <person name="Mori M."/>
            <person name="Tomita M."/>
            <person name="Arakawa K."/>
        </authorList>
    </citation>
    <scope>NUCLEOTIDE SEQUENCE [LARGE SCALE GENOMIC DNA]</scope>
</reference>
<dbReference type="AlphaFoldDB" id="A0A4Y2BEU8"/>
<sequence length="121" mass="13836">MTLQDSSRYSLTYPGSHRHYSLLDLGCPPHTRFCKDPGSGTTFTNSTHSLRPYSCTLIHWRDPNPDLQFSIKVQENTTKLPYAYHWRSFTASVHTPLQCVSEGEGKVISYGSTFSDRYELE</sequence>
<keyword evidence="2" id="KW-1185">Reference proteome</keyword>
<evidence type="ECO:0000313" key="1">
    <source>
        <dbReference type="EMBL" id="GBL90483.1"/>
    </source>
</evidence>
<gene>
    <name evidence="1" type="ORF">AVEN_179411_1</name>
</gene>
<dbReference type="Proteomes" id="UP000499080">
    <property type="component" value="Unassembled WGS sequence"/>
</dbReference>